<comment type="similarity">
    <text evidence="1">Belongs to the DnaB/DnaD family.</text>
</comment>
<proteinExistence type="inferred from homology"/>
<evidence type="ECO:0000313" key="6">
    <source>
        <dbReference type="Proteomes" id="UP000626844"/>
    </source>
</evidence>
<dbReference type="RefSeq" id="WP_191157331.1">
    <property type="nucleotide sequence ID" value="NZ_JACXAI010000007.1"/>
</dbReference>
<dbReference type="Pfam" id="PF07261">
    <property type="entry name" value="DnaB_2"/>
    <property type="match status" value="1"/>
</dbReference>
<sequence length="471" mass="55507">MESHWNELLPVDRYIVRSQGVLQEFDRKILTLLYQPLVGSKCFSLYMTLWGELEQDRLWGNETTHSGLMVLMQSNLNEIFKERLKLEGMGLLKTFVKQNGDEKLYVYELAPPLRPDVFFNDGFLNIYLYNRVGKTKFQQLKNFFSDLTVSPDVKEVTREFHEVFKSIQPSEIIPSNEAKDDFEVQDGKEFVKDDRRESVFLKEDVFNFQLFFSGLSESIIPTSSIKPNIKETIKKLSFLYGIDAIQMKSLVMDALEENDTINEETLRKSARDWYQFEHGLKLPDLADKVQPLRERTINRTEGLTQEEEMIYQLETISPRKFLQDISGGAEASIADLQIIEEVMFKQKLHPGVVNVLIYYVFLKTDMKLTKSYVQKIAGHWARKQIKTVQQAMNLAKQEHRQYLSWAENKTKNGQNRKSIRTEKLPDWLKHEKEENNQEKTEINHDEFERERKKLAEELKRYEEMKNKKKKG</sequence>
<organism evidence="5 6">
    <name type="scientific">Metabacillus arenae</name>
    <dbReference type="NCBI Taxonomy" id="2771434"/>
    <lineage>
        <taxon>Bacteria</taxon>
        <taxon>Bacillati</taxon>
        <taxon>Bacillota</taxon>
        <taxon>Bacilli</taxon>
        <taxon>Bacillales</taxon>
        <taxon>Bacillaceae</taxon>
        <taxon>Metabacillus</taxon>
    </lineage>
</organism>
<dbReference type="Proteomes" id="UP000626844">
    <property type="component" value="Unassembled WGS sequence"/>
</dbReference>
<name>A0A926N9N6_9BACI</name>
<evidence type="ECO:0000256" key="1">
    <source>
        <dbReference type="ARBA" id="ARBA00093462"/>
    </source>
</evidence>
<protein>
    <submittedName>
        <fullName evidence="5">Replication initiation and membrane attachment family protein</fullName>
    </submittedName>
</protein>
<evidence type="ECO:0000256" key="2">
    <source>
        <dbReference type="SAM" id="MobiDB-lite"/>
    </source>
</evidence>
<dbReference type="InterPro" id="IPR006343">
    <property type="entry name" value="DnaB/C_C"/>
</dbReference>
<evidence type="ECO:0000313" key="5">
    <source>
        <dbReference type="EMBL" id="MBD1380077.1"/>
    </source>
</evidence>
<comment type="caution">
    <text evidence="5">The sequence shown here is derived from an EMBL/GenBank/DDBJ whole genome shotgun (WGS) entry which is preliminary data.</text>
</comment>
<dbReference type="Pfam" id="PF25888">
    <property type="entry name" value="WHD_DnaB"/>
    <property type="match status" value="1"/>
</dbReference>
<accession>A0A926N9N6</accession>
<keyword evidence="6" id="KW-1185">Reference proteome</keyword>
<dbReference type="EMBL" id="JACXAI010000007">
    <property type="protein sequence ID" value="MBD1380077.1"/>
    <property type="molecule type" value="Genomic_DNA"/>
</dbReference>
<feature type="domain" description="Replicative helicase loading/DNA remodeling protein DnaB N-terminal winged helix" evidence="4">
    <location>
        <begin position="10"/>
        <end position="196"/>
    </location>
</feature>
<dbReference type="InterPro" id="IPR058660">
    <property type="entry name" value="WHD_DnaB"/>
</dbReference>
<reference evidence="5" key="1">
    <citation type="submission" date="2020-09" db="EMBL/GenBank/DDBJ databases">
        <title>A novel bacterium of genus Bacillus, isolated from South China Sea.</title>
        <authorList>
            <person name="Huang H."/>
            <person name="Mo K."/>
            <person name="Hu Y."/>
        </authorList>
    </citation>
    <scope>NUCLEOTIDE SEQUENCE</scope>
    <source>
        <strain evidence="5">IB182487</strain>
    </source>
</reference>
<evidence type="ECO:0000259" key="4">
    <source>
        <dbReference type="Pfam" id="PF25888"/>
    </source>
</evidence>
<feature type="region of interest" description="Disordered" evidence="2">
    <location>
        <begin position="425"/>
        <end position="448"/>
    </location>
</feature>
<gene>
    <name evidence="5" type="ORF">IC621_07540</name>
</gene>
<feature type="domain" description="DnaB/C C-terminal" evidence="3">
    <location>
        <begin position="334"/>
        <end position="392"/>
    </location>
</feature>
<dbReference type="AlphaFoldDB" id="A0A926N9N6"/>
<evidence type="ECO:0000259" key="3">
    <source>
        <dbReference type="Pfam" id="PF07261"/>
    </source>
</evidence>